<gene>
    <name evidence="13" type="primary">LOC113092309</name>
</gene>
<keyword evidence="12" id="KW-1185">Reference proteome</keyword>
<name>A0A6P6NYH2_CARAU</name>
<evidence type="ECO:0000256" key="2">
    <source>
        <dbReference type="ARBA" id="ARBA00004613"/>
    </source>
</evidence>
<accession>A0A6P6NYH2</accession>
<keyword evidence="6" id="KW-0479">Metal-binding</keyword>
<evidence type="ECO:0000259" key="11">
    <source>
        <dbReference type="SMART" id="SM00607"/>
    </source>
</evidence>
<dbReference type="Gene3D" id="2.60.120.260">
    <property type="entry name" value="Galactose-binding domain-like"/>
    <property type="match status" value="2"/>
</dbReference>
<comment type="similarity">
    <text evidence="3">Belongs to the fucolectin family.</text>
</comment>
<dbReference type="SMART" id="SM00607">
    <property type="entry name" value="FTP"/>
    <property type="match status" value="2"/>
</dbReference>
<evidence type="ECO:0000313" key="13">
    <source>
        <dbReference type="RefSeq" id="XP_026113675.1"/>
    </source>
</evidence>
<dbReference type="InterPro" id="IPR008979">
    <property type="entry name" value="Galactose-bd-like_sf"/>
</dbReference>
<organism evidence="12 13">
    <name type="scientific">Carassius auratus</name>
    <name type="common">Goldfish</name>
    <dbReference type="NCBI Taxonomy" id="7957"/>
    <lineage>
        <taxon>Eukaryota</taxon>
        <taxon>Metazoa</taxon>
        <taxon>Chordata</taxon>
        <taxon>Craniata</taxon>
        <taxon>Vertebrata</taxon>
        <taxon>Euteleostomi</taxon>
        <taxon>Actinopterygii</taxon>
        <taxon>Neopterygii</taxon>
        <taxon>Teleostei</taxon>
        <taxon>Ostariophysi</taxon>
        <taxon>Cypriniformes</taxon>
        <taxon>Cyprinidae</taxon>
        <taxon>Cyprininae</taxon>
        <taxon>Carassius</taxon>
    </lineage>
</organism>
<dbReference type="Pfam" id="PF22633">
    <property type="entry name" value="F5_F8_type_C_2"/>
    <property type="match status" value="2"/>
</dbReference>
<dbReference type="GeneID" id="113092309"/>
<feature type="chain" id="PRO_5028085380" evidence="10">
    <location>
        <begin position="19"/>
        <end position="251"/>
    </location>
</feature>
<keyword evidence="5" id="KW-0964">Secreted</keyword>
<dbReference type="GO" id="GO:0046872">
    <property type="term" value="F:metal ion binding"/>
    <property type="evidence" value="ECO:0007669"/>
    <property type="project" value="UniProtKB-KW"/>
</dbReference>
<comment type="subunit">
    <text evidence="4">Homotrimer.</text>
</comment>
<evidence type="ECO:0000256" key="3">
    <source>
        <dbReference type="ARBA" id="ARBA00010147"/>
    </source>
</evidence>
<protein>
    <submittedName>
        <fullName evidence="13">Fucolectin-like</fullName>
    </submittedName>
</protein>
<feature type="domain" description="Fucolectin tachylectin-4 pentraxin-1" evidence="11">
    <location>
        <begin position="162"/>
        <end position="251"/>
    </location>
</feature>
<reference evidence="13" key="1">
    <citation type="submission" date="2025-08" db="UniProtKB">
        <authorList>
            <consortium name="RefSeq"/>
        </authorList>
    </citation>
    <scope>IDENTIFICATION</scope>
    <source>
        <strain evidence="13">Wakin</strain>
        <tissue evidence="13">Muscle</tissue>
    </source>
</reference>
<evidence type="ECO:0000256" key="5">
    <source>
        <dbReference type="ARBA" id="ARBA00022525"/>
    </source>
</evidence>
<dbReference type="InterPro" id="IPR051941">
    <property type="entry name" value="BG_Antigen-Binding_Lectin"/>
</dbReference>
<feature type="domain" description="Fucolectin tachylectin-4 pentraxin-1" evidence="11">
    <location>
        <begin position="24"/>
        <end position="161"/>
    </location>
</feature>
<evidence type="ECO:0000256" key="10">
    <source>
        <dbReference type="SAM" id="SignalP"/>
    </source>
</evidence>
<dbReference type="GO" id="GO:0042806">
    <property type="term" value="F:fucose binding"/>
    <property type="evidence" value="ECO:0007669"/>
    <property type="project" value="UniProtKB-ARBA"/>
</dbReference>
<dbReference type="GO" id="GO:0010185">
    <property type="term" value="P:regulation of cellular defense response"/>
    <property type="evidence" value="ECO:0007669"/>
    <property type="project" value="UniProtKB-ARBA"/>
</dbReference>
<dbReference type="KEGG" id="caua:113092309"/>
<keyword evidence="9" id="KW-1015">Disulfide bond</keyword>
<feature type="signal peptide" evidence="10">
    <location>
        <begin position="1"/>
        <end position="18"/>
    </location>
</feature>
<evidence type="ECO:0000256" key="4">
    <source>
        <dbReference type="ARBA" id="ARBA00011233"/>
    </source>
</evidence>
<dbReference type="Proteomes" id="UP000515129">
    <property type="component" value="Unplaced"/>
</dbReference>
<dbReference type="RefSeq" id="XP_026113675.1">
    <property type="nucleotide sequence ID" value="XM_026257890.1"/>
</dbReference>
<keyword evidence="8" id="KW-0106">Calcium</keyword>
<sequence>MLILLNLFLLLGTVAIHAMTNNLKENIATKGKAVQSSTYYLKADAAIDDIDFYCTHTKTETNPWWRLDMKDLQIIEKVIITNRMDCCFEQINGAEIRIGMSLENNGNNNSKCAEISGISARQSVSYSCGGMQGRYVNMVIPGDSKNLSLCEVEVFVNDSLKIRGRAVQSSLLEYFRADRAVDGIKYAPGTASFCTHTQSQTDPWWRLDLLDNYYISSVTITGRADCCSQRLNGAEIHIGNSLEENGNNNPM</sequence>
<keyword evidence="7" id="KW-0430">Lectin</keyword>
<dbReference type="SUPFAM" id="SSF49785">
    <property type="entry name" value="Galactose-binding domain-like"/>
    <property type="match status" value="2"/>
</dbReference>
<dbReference type="InterPro" id="IPR006585">
    <property type="entry name" value="FTP1"/>
</dbReference>
<evidence type="ECO:0000256" key="6">
    <source>
        <dbReference type="ARBA" id="ARBA00022723"/>
    </source>
</evidence>
<keyword evidence="10" id="KW-0732">Signal</keyword>
<comment type="function">
    <text evidence="1">Acts as a defensive agent. Recognizes blood group fucosylated oligosaccharides including A, B, H and Lewis B-type antigens. Does not recognize Lewis A antigen and has low affinity for monovalent haptens.</text>
</comment>
<evidence type="ECO:0000313" key="12">
    <source>
        <dbReference type="Proteomes" id="UP000515129"/>
    </source>
</evidence>
<dbReference type="OrthoDB" id="547680at2759"/>
<dbReference type="GO" id="GO:0001868">
    <property type="term" value="P:regulation of complement activation, lectin pathway"/>
    <property type="evidence" value="ECO:0007669"/>
    <property type="project" value="UniProtKB-ARBA"/>
</dbReference>
<dbReference type="PANTHER" id="PTHR45713">
    <property type="entry name" value="FTP DOMAIN-CONTAINING PROTEIN"/>
    <property type="match status" value="1"/>
</dbReference>
<comment type="subcellular location">
    <subcellularLocation>
        <location evidence="2">Secreted</location>
    </subcellularLocation>
</comment>
<dbReference type="AlphaFoldDB" id="A0A6P6NYH2"/>
<evidence type="ECO:0000256" key="7">
    <source>
        <dbReference type="ARBA" id="ARBA00022734"/>
    </source>
</evidence>
<evidence type="ECO:0000256" key="1">
    <source>
        <dbReference type="ARBA" id="ARBA00002219"/>
    </source>
</evidence>
<dbReference type="PANTHER" id="PTHR45713:SF8">
    <property type="entry name" value="SI:CH211-215K15.4"/>
    <property type="match status" value="1"/>
</dbReference>
<evidence type="ECO:0000256" key="8">
    <source>
        <dbReference type="ARBA" id="ARBA00022837"/>
    </source>
</evidence>
<evidence type="ECO:0000256" key="9">
    <source>
        <dbReference type="ARBA" id="ARBA00023157"/>
    </source>
</evidence>
<proteinExistence type="inferred from homology"/>